<protein>
    <recommendedName>
        <fullName evidence="2">Transposase</fullName>
    </recommendedName>
</protein>
<organism evidence="1">
    <name type="scientific">groundwater metagenome</name>
    <dbReference type="NCBI Taxonomy" id="717931"/>
    <lineage>
        <taxon>unclassified sequences</taxon>
        <taxon>metagenomes</taxon>
        <taxon>ecological metagenomes</taxon>
    </lineage>
</organism>
<evidence type="ECO:0000313" key="1">
    <source>
        <dbReference type="EMBL" id="CEG11056.1"/>
    </source>
</evidence>
<sequence>MVIPLHPVELGYGGISKVSRLTGLSRSTNEKGISEIKGSKELG</sequence>
<gene>
    <name evidence="1" type="ORF">MSIBF_A1060002</name>
</gene>
<reference evidence="1" key="1">
    <citation type="submission" date="2014-09" db="EMBL/GenBank/DDBJ databases">
        <authorList>
            <person name="Probst J Alexander"/>
        </authorList>
    </citation>
    <scope>NUCLEOTIDE SEQUENCE</scope>
</reference>
<evidence type="ECO:0008006" key="2">
    <source>
        <dbReference type="Google" id="ProtNLM"/>
    </source>
</evidence>
<name>A0A098E6J7_9ZZZZ</name>
<accession>A0A098E6J7</accession>
<dbReference type="EMBL" id="CCXY01000009">
    <property type="protein sequence ID" value="CEG11056.1"/>
    <property type="molecule type" value="Genomic_DNA"/>
</dbReference>
<proteinExistence type="predicted"/>
<dbReference type="AlphaFoldDB" id="A0A098E6J7"/>